<reference evidence="3 4" key="1">
    <citation type="submission" date="2021-01" db="EMBL/GenBank/DDBJ databases">
        <title>Genomic Encyclopedia of Type Strains, Phase IV (KMG-IV): sequencing the most valuable type-strain genomes for metagenomic binning, comparative biology and taxonomic classification.</title>
        <authorList>
            <person name="Goeker M."/>
        </authorList>
    </citation>
    <scope>NUCLEOTIDE SEQUENCE [LARGE SCALE GENOMIC DNA]</scope>
    <source>
        <strain evidence="3 4">DSM 25890</strain>
    </source>
</reference>
<feature type="domain" description="Tail specific protease" evidence="2">
    <location>
        <begin position="221"/>
        <end position="455"/>
    </location>
</feature>
<dbReference type="InterPro" id="IPR029045">
    <property type="entry name" value="ClpP/crotonase-like_dom_sf"/>
</dbReference>
<dbReference type="SUPFAM" id="SSF52096">
    <property type="entry name" value="ClpP/crotonase"/>
    <property type="match status" value="1"/>
</dbReference>
<evidence type="ECO:0000256" key="1">
    <source>
        <dbReference type="SAM" id="SignalP"/>
    </source>
</evidence>
<protein>
    <recommendedName>
        <fullName evidence="2">Tail specific protease domain-containing protein</fullName>
    </recommendedName>
</protein>
<feature type="chain" id="PRO_5045991848" description="Tail specific protease domain-containing protein" evidence="1">
    <location>
        <begin position="26"/>
        <end position="478"/>
    </location>
</feature>
<gene>
    <name evidence="3" type="ORF">JOC73_000966</name>
</gene>
<feature type="signal peptide" evidence="1">
    <location>
        <begin position="1"/>
        <end position="25"/>
    </location>
</feature>
<dbReference type="EMBL" id="JAFBEE010000004">
    <property type="protein sequence ID" value="MBM7614455.1"/>
    <property type="molecule type" value="Genomic_DNA"/>
</dbReference>
<keyword evidence="4" id="KW-1185">Reference proteome</keyword>
<accession>A0ABS2NNE6</accession>
<dbReference type="InterPro" id="IPR005151">
    <property type="entry name" value="Tail-specific_protease"/>
</dbReference>
<dbReference type="Gene3D" id="3.90.226.10">
    <property type="entry name" value="2-enoyl-CoA Hydratase, Chain A, domain 1"/>
    <property type="match status" value="1"/>
</dbReference>
<sequence>MKKLNYRITIISILLMTLMFFTACGNVDEQLTTNQQLTSDEEKQLTKEDFLNDFDYMMQTMEDTFPYFGVAERRLGVDIRALGRETRDIIAKYPHSLEGRGNELGISLEDMPELDQQIFWSIICHEFFSHFSGFAHTSTMDFSIYNMFQPIYSSSWSQQNTPYIYNAFTNPVSQRFYQEQESFYNTLAEGNEALFQFVFRGQPTISLPQSVTKTEIIEEDRIAYLNVSSFMGFNPKTMSTTLEKFYRDVHKYDHLIIDIRDNLGGTPDFWRMLIMKPLWPDRNMPDMPLYAFYKGSKLGEFLAEDNLKLEAKNTRYMAETDTLLKVGNIMESNNLQHINEEDIQDLDYGVKFNTSISNIELRHMQQIGFPNIDNYPFSGKVWLLTNGKNLSAASLFARHAKEMGFATLVGEETGGAYSTYMARFTLPNTGIILRWDIDYLTDGEGRSLNEFPTTPHHFNRPGMDALGTALQLIEEGNF</sequence>
<name>A0ABS2NNE6_9FIRM</name>
<evidence type="ECO:0000313" key="4">
    <source>
        <dbReference type="Proteomes" id="UP001314796"/>
    </source>
</evidence>
<keyword evidence="1" id="KW-0732">Signal</keyword>
<evidence type="ECO:0000259" key="2">
    <source>
        <dbReference type="Pfam" id="PF03572"/>
    </source>
</evidence>
<dbReference type="Pfam" id="PF03572">
    <property type="entry name" value="Peptidase_S41"/>
    <property type="match status" value="1"/>
</dbReference>
<comment type="caution">
    <text evidence="3">The sequence shown here is derived from an EMBL/GenBank/DDBJ whole genome shotgun (WGS) entry which is preliminary data.</text>
</comment>
<dbReference type="RefSeq" id="WP_204400721.1">
    <property type="nucleotide sequence ID" value="NZ_JAFBEE010000004.1"/>
</dbReference>
<dbReference type="PROSITE" id="PS51257">
    <property type="entry name" value="PROKAR_LIPOPROTEIN"/>
    <property type="match status" value="1"/>
</dbReference>
<dbReference type="Proteomes" id="UP001314796">
    <property type="component" value="Unassembled WGS sequence"/>
</dbReference>
<evidence type="ECO:0000313" key="3">
    <source>
        <dbReference type="EMBL" id="MBM7614455.1"/>
    </source>
</evidence>
<proteinExistence type="predicted"/>
<organism evidence="3 4">
    <name type="scientific">Alkaliphilus hydrothermalis</name>
    <dbReference type="NCBI Taxonomy" id="1482730"/>
    <lineage>
        <taxon>Bacteria</taxon>
        <taxon>Bacillati</taxon>
        <taxon>Bacillota</taxon>
        <taxon>Clostridia</taxon>
        <taxon>Peptostreptococcales</taxon>
        <taxon>Natronincolaceae</taxon>
        <taxon>Alkaliphilus</taxon>
    </lineage>
</organism>